<dbReference type="Pfam" id="PF00300">
    <property type="entry name" value="His_Phos_1"/>
    <property type="match status" value="1"/>
</dbReference>
<dbReference type="PANTHER" id="PTHR48100:SF56">
    <property type="entry name" value="PHOSPHATASE SPAC513.02-RELATED"/>
    <property type="match status" value="1"/>
</dbReference>
<dbReference type="GeneID" id="19046221"/>
<protein>
    <recommendedName>
        <fullName evidence="2">N-acetyltransferase domain-containing protein</fullName>
    </recommendedName>
</protein>
<dbReference type="InterPro" id="IPR050275">
    <property type="entry name" value="PGM_Phosphatase"/>
</dbReference>
<dbReference type="PaxDb" id="2903-EOD18220"/>
<dbReference type="PANTHER" id="PTHR48100">
    <property type="entry name" value="BROAD-SPECIFICITY PHOSPHATASE YOR283W-RELATED"/>
    <property type="match status" value="1"/>
</dbReference>
<reference evidence="3" key="2">
    <citation type="submission" date="2024-10" db="UniProtKB">
        <authorList>
            <consortium name="EnsemblProtists"/>
        </authorList>
    </citation>
    <scope>IDENTIFICATION</scope>
</reference>
<dbReference type="InterPro" id="IPR013078">
    <property type="entry name" value="His_Pase_superF_clade-1"/>
</dbReference>
<dbReference type="Proteomes" id="UP000013827">
    <property type="component" value="Unassembled WGS sequence"/>
</dbReference>
<dbReference type="InterPro" id="IPR000182">
    <property type="entry name" value="GNAT_dom"/>
</dbReference>
<sequence>MPLLQLVRHAESANNALYNEIISECGGAAAVASDPSLQRRVDEEEARRRSSDPPLSARGLEQAARVGEHLAGENLDCASTLLVCSPMRRALLTAAPIARGLKGAGVANLRVECHAQYFEAGGCHEGGRALPGRTFQQICGDHPLDFDAAECFPSPDRGWYSAAGAPESDAQPRAERMCLWITERLAALPDTGRVIMVGHGAFMARLLARLVGLPCAGAAALFVHANTGVSTLRLVRRKGSFLVLGLNQTPHLTPQLLTGAHPAEDGWAAALRAPAWVVRRYGPEAVGCYPMPTGLRRQLLEARRRLLWAHESGVGASAYEESDARSVTFVCVLEGSETPAGQVQYDPSTRRLRQMVVLPQFRKLGIGCALVRAVASIHAEKVAGGSVNGPGAEGDASPPLRVHAWQRSEAFYTRCGFAREGDPYESNGVRCVRMAYATLE</sequence>
<dbReference type="GO" id="GO:0016747">
    <property type="term" value="F:acyltransferase activity, transferring groups other than amino-acyl groups"/>
    <property type="evidence" value="ECO:0007669"/>
    <property type="project" value="InterPro"/>
</dbReference>
<dbReference type="Gene3D" id="3.40.50.1240">
    <property type="entry name" value="Phosphoglycerate mutase-like"/>
    <property type="match status" value="1"/>
</dbReference>
<dbReference type="GO" id="GO:0005737">
    <property type="term" value="C:cytoplasm"/>
    <property type="evidence" value="ECO:0007669"/>
    <property type="project" value="TreeGrafter"/>
</dbReference>
<dbReference type="Gene3D" id="3.40.630.30">
    <property type="match status" value="1"/>
</dbReference>
<dbReference type="CDD" id="cd07067">
    <property type="entry name" value="HP_PGM_like"/>
    <property type="match status" value="1"/>
</dbReference>
<dbReference type="EnsemblProtists" id="EOD18220">
    <property type="protein sequence ID" value="EOD18220"/>
    <property type="gene ID" value="EMIHUDRAFT_196356"/>
</dbReference>
<dbReference type="AlphaFoldDB" id="A0A0D3J3Y5"/>
<evidence type="ECO:0000313" key="4">
    <source>
        <dbReference type="Proteomes" id="UP000013827"/>
    </source>
</evidence>
<dbReference type="eggNOG" id="ENOG502SBBZ">
    <property type="taxonomic scope" value="Eukaryota"/>
</dbReference>
<feature type="region of interest" description="Disordered" evidence="1">
    <location>
        <begin position="34"/>
        <end position="61"/>
    </location>
</feature>
<dbReference type="KEGG" id="ehx:EMIHUDRAFT_196356"/>
<accession>A0A0D3J3Y5</accession>
<evidence type="ECO:0000256" key="1">
    <source>
        <dbReference type="SAM" id="MobiDB-lite"/>
    </source>
</evidence>
<dbReference type="PROSITE" id="PS51186">
    <property type="entry name" value="GNAT"/>
    <property type="match status" value="1"/>
</dbReference>
<keyword evidence="4" id="KW-1185">Reference proteome</keyword>
<reference evidence="4" key="1">
    <citation type="journal article" date="2013" name="Nature">
        <title>Pan genome of the phytoplankton Emiliania underpins its global distribution.</title>
        <authorList>
            <person name="Read B.A."/>
            <person name="Kegel J."/>
            <person name="Klute M.J."/>
            <person name="Kuo A."/>
            <person name="Lefebvre S.C."/>
            <person name="Maumus F."/>
            <person name="Mayer C."/>
            <person name="Miller J."/>
            <person name="Monier A."/>
            <person name="Salamov A."/>
            <person name="Young J."/>
            <person name="Aguilar M."/>
            <person name="Claverie J.M."/>
            <person name="Frickenhaus S."/>
            <person name="Gonzalez K."/>
            <person name="Herman E.K."/>
            <person name="Lin Y.C."/>
            <person name="Napier J."/>
            <person name="Ogata H."/>
            <person name="Sarno A.F."/>
            <person name="Shmutz J."/>
            <person name="Schroeder D."/>
            <person name="de Vargas C."/>
            <person name="Verret F."/>
            <person name="von Dassow P."/>
            <person name="Valentin K."/>
            <person name="Van de Peer Y."/>
            <person name="Wheeler G."/>
            <person name="Dacks J.B."/>
            <person name="Delwiche C.F."/>
            <person name="Dyhrman S.T."/>
            <person name="Glockner G."/>
            <person name="John U."/>
            <person name="Richards T."/>
            <person name="Worden A.Z."/>
            <person name="Zhang X."/>
            <person name="Grigoriev I.V."/>
            <person name="Allen A.E."/>
            <person name="Bidle K."/>
            <person name="Borodovsky M."/>
            <person name="Bowler C."/>
            <person name="Brownlee C."/>
            <person name="Cock J.M."/>
            <person name="Elias M."/>
            <person name="Gladyshev V.N."/>
            <person name="Groth M."/>
            <person name="Guda C."/>
            <person name="Hadaegh A."/>
            <person name="Iglesias-Rodriguez M.D."/>
            <person name="Jenkins J."/>
            <person name="Jones B.M."/>
            <person name="Lawson T."/>
            <person name="Leese F."/>
            <person name="Lindquist E."/>
            <person name="Lobanov A."/>
            <person name="Lomsadze A."/>
            <person name="Malik S.B."/>
            <person name="Marsh M.E."/>
            <person name="Mackinder L."/>
            <person name="Mock T."/>
            <person name="Mueller-Roeber B."/>
            <person name="Pagarete A."/>
            <person name="Parker M."/>
            <person name="Probert I."/>
            <person name="Quesneville H."/>
            <person name="Raines C."/>
            <person name="Rensing S.A."/>
            <person name="Riano-Pachon D.M."/>
            <person name="Richier S."/>
            <person name="Rokitta S."/>
            <person name="Shiraiwa Y."/>
            <person name="Soanes D.M."/>
            <person name="van der Giezen M."/>
            <person name="Wahlund T.M."/>
            <person name="Williams B."/>
            <person name="Wilson W."/>
            <person name="Wolfe G."/>
            <person name="Wurch L.L."/>
        </authorList>
    </citation>
    <scope>NUCLEOTIDE SEQUENCE</scope>
</reference>
<dbReference type="GO" id="GO:0016791">
    <property type="term" value="F:phosphatase activity"/>
    <property type="evidence" value="ECO:0007669"/>
    <property type="project" value="TreeGrafter"/>
</dbReference>
<proteinExistence type="predicted"/>
<evidence type="ECO:0000259" key="2">
    <source>
        <dbReference type="PROSITE" id="PS51186"/>
    </source>
</evidence>
<dbReference type="Pfam" id="PF13673">
    <property type="entry name" value="Acetyltransf_10"/>
    <property type="match status" value="1"/>
</dbReference>
<feature type="domain" description="N-acetyltransferase" evidence="2">
    <location>
        <begin position="286"/>
        <end position="439"/>
    </location>
</feature>
<dbReference type="HOGENOM" id="CLU_623230_0_0_1"/>
<name>A0A0D3J3Y5_EMIH1</name>
<dbReference type="SUPFAM" id="SSF53254">
    <property type="entry name" value="Phosphoglycerate mutase-like"/>
    <property type="match status" value="1"/>
</dbReference>
<feature type="compositionally biased region" description="Basic and acidic residues" evidence="1">
    <location>
        <begin position="37"/>
        <end position="51"/>
    </location>
</feature>
<dbReference type="InterPro" id="IPR016181">
    <property type="entry name" value="Acyl_CoA_acyltransferase"/>
</dbReference>
<evidence type="ECO:0000313" key="3">
    <source>
        <dbReference type="EnsemblProtists" id="EOD18220"/>
    </source>
</evidence>
<dbReference type="RefSeq" id="XP_005770649.1">
    <property type="nucleotide sequence ID" value="XM_005770592.1"/>
</dbReference>
<dbReference type="SMART" id="SM00855">
    <property type="entry name" value="PGAM"/>
    <property type="match status" value="1"/>
</dbReference>
<dbReference type="SUPFAM" id="SSF55729">
    <property type="entry name" value="Acyl-CoA N-acyltransferases (Nat)"/>
    <property type="match status" value="1"/>
</dbReference>
<organism evidence="3 4">
    <name type="scientific">Emiliania huxleyi (strain CCMP1516)</name>
    <dbReference type="NCBI Taxonomy" id="280463"/>
    <lineage>
        <taxon>Eukaryota</taxon>
        <taxon>Haptista</taxon>
        <taxon>Haptophyta</taxon>
        <taxon>Prymnesiophyceae</taxon>
        <taxon>Isochrysidales</taxon>
        <taxon>Noelaerhabdaceae</taxon>
        <taxon>Emiliania</taxon>
    </lineage>
</organism>
<dbReference type="InterPro" id="IPR029033">
    <property type="entry name" value="His_PPase_superfam"/>
</dbReference>